<evidence type="ECO:0000256" key="1">
    <source>
        <dbReference type="SAM" id="Phobius"/>
    </source>
</evidence>
<proteinExistence type="predicted"/>
<dbReference type="AlphaFoldDB" id="A0ABD7Z8L1"/>
<dbReference type="GeneID" id="93270257"/>
<feature type="transmembrane region" description="Helical" evidence="1">
    <location>
        <begin position="5"/>
        <end position="25"/>
    </location>
</feature>
<name>A0ABD7Z8L1_LACZE</name>
<evidence type="ECO:0000313" key="2">
    <source>
        <dbReference type="EMBL" id="WLV83343.1"/>
    </source>
</evidence>
<organism evidence="2 3">
    <name type="scientific">Lacticaseibacillus zeae subsp. silagei</name>
    <dbReference type="NCBI Taxonomy" id="3068307"/>
    <lineage>
        <taxon>Bacteria</taxon>
        <taxon>Bacillati</taxon>
        <taxon>Bacillota</taxon>
        <taxon>Bacilli</taxon>
        <taxon>Lactobacillales</taxon>
        <taxon>Lactobacillaceae</taxon>
        <taxon>Lacticaseibacillus</taxon>
    </lineage>
</organism>
<feature type="transmembrane region" description="Helical" evidence="1">
    <location>
        <begin position="31"/>
        <end position="48"/>
    </location>
</feature>
<accession>A0ABD7Z8L1</accession>
<protein>
    <submittedName>
        <fullName evidence="2">Uncharacterized protein</fullName>
    </submittedName>
</protein>
<evidence type="ECO:0000313" key="3">
    <source>
        <dbReference type="Proteomes" id="UP001229832"/>
    </source>
</evidence>
<gene>
    <name evidence="2" type="ORF">LACZS2_002577</name>
</gene>
<keyword evidence="1" id="KW-1133">Transmembrane helix</keyword>
<dbReference type="RefSeq" id="WP_168165308.1">
    <property type="nucleotide sequence ID" value="NZ_CP132484.1"/>
</dbReference>
<keyword evidence="1" id="KW-0472">Membrane</keyword>
<keyword evidence="3" id="KW-1185">Reference proteome</keyword>
<keyword evidence="1" id="KW-0812">Transmembrane</keyword>
<reference evidence="2 3" key="1">
    <citation type="submission" date="2023-08" db="EMBL/GenBank/DDBJ databases">
        <authorList>
            <person name="Buchebner-Jance M."/>
        </authorList>
    </citation>
    <scope>NUCLEOTIDE SEQUENCE [LARGE SCALE GENOMIC DNA]</scope>
    <source>
        <strain evidence="2 3">NCIMB 15475</strain>
    </source>
</reference>
<sequence>MKKLFIAVFAYIVVIALSVLVQVVIKVPNLLFYIVLVATFVLFTYITRNVTKAKNAVK</sequence>
<dbReference type="Proteomes" id="UP001229832">
    <property type="component" value="Chromosome"/>
</dbReference>
<dbReference type="EMBL" id="CP132485">
    <property type="protein sequence ID" value="WLV83343.1"/>
    <property type="molecule type" value="Genomic_DNA"/>
</dbReference>